<reference evidence="1 2" key="1">
    <citation type="submission" date="2014-09" db="EMBL/GenBank/DDBJ databases">
        <title>Vibrio maritimus JCM 19235. (C45) whole genome shotgun sequence.</title>
        <authorList>
            <person name="Sawabe T."/>
            <person name="Meirelles P."/>
            <person name="Nakanishi M."/>
            <person name="Sayaka M."/>
            <person name="Hattori M."/>
            <person name="Ohkuma M."/>
        </authorList>
    </citation>
    <scope>NUCLEOTIDE SEQUENCE [LARGE SCALE GENOMIC DNA]</scope>
    <source>
        <strain evidence="2">JCM19235</strain>
    </source>
</reference>
<dbReference type="Proteomes" id="UP000029228">
    <property type="component" value="Unassembled WGS sequence"/>
</dbReference>
<evidence type="ECO:0000313" key="1">
    <source>
        <dbReference type="EMBL" id="GAL23198.1"/>
    </source>
</evidence>
<gene>
    <name evidence="1" type="ORF">JCM19235_7093</name>
</gene>
<organism evidence="1 2">
    <name type="scientific">Vibrio maritimus</name>
    <dbReference type="NCBI Taxonomy" id="990268"/>
    <lineage>
        <taxon>Bacteria</taxon>
        <taxon>Pseudomonadati</taxon>
        <taxon>Pseudomonadota</taxon>
        <taxon>Gammaproteobacteria</taxon>
        <taxon>Vibrionales</taxon>
        <taxon>Vibrionaceae</taxon>
        <taxon>Vibrio</taxon>
    </lineage>
</organism>
<proteinExistence type="predicted"/>
<dbReference type="EMBL" id="BBMR01000019">
    <property type="protein sequence ID" value="GAL23198.1"/>
    <property type="molecule type" value="Genomic_DNA"/>
</dbReference>
<protein>
    <submittedName>
        <fullName evidence="1">Uncharacterized protein</fullName>
    </submittedName>
</protein>
<sequence>MRLRRFSSSLMRRSALVRANSTVGTIGSRTLLSRAACSVWGFTDGAITGALTLLGDTIIGHSPLL</sequence>
<accession>A0A090S8Q9</accession>
<dbReference type="AlphaFoldDB" id="A0A090S8Q9"/>
<name>A0A090S8Q9_9VIBR</name>
<comment type="caution">
    <text evidence="1">The sequence shown here is derived from an EMBL/GenBank/DDBJ whole genome shotgun (WGS) entry which is preliminary data.</text>
</comment>
<keyword evidence="2" id="KW-1185">Reference proteome</keyword>
<evidence type="ECO:0000313" key="2">
    <source>
        <dbReference type="Proteomes" id="UP000029228"/>
    </source>
</evidence>